<evidence type="ECO:0000256" key="1">
    <source>
        <dbReference type="SAM" id="Phobius"/>
    </source>
</evidence>
<keyword evidence="1" id="KW-1133">Transmembrane helix</keyword>
<keyword evidence="3" id="KW-1185">Reference proteome</keyword>
<keyword evidence="1" id="KW-0472">Membrane</keyword>
<gene>
    <name evidence="2" type="ORF">DERP_002682</name>
</gene>
<dbReference type="Proteomes" id="UP000887458">
    <property type="component" value="Unassembled WGS sequence"/>
</dbReference>
<dbReference type="EMBL" id="NJHN03000008">
    <property type="protein sequence ID" value="KAH9426583.1"/>
    <property type="molecule type" value="Genomic_DNA"/>
</dbReference>
<dbReference type="SUPFAM" id="SSF54403">
    <property type="entry name" value="Cystatin/monellin"/>
    <property type="match status" value="1"/>
</dbReference>
<proteinExistence type="predicted"/>
<evidence type="ECO:0000313" key="2">
    <source>
        <dbReference type="EMBL" id="KAH9426583.1"/>
    </source>
</evidence>
<dbReference type="InterPro" id="IPR046350">
    <property type="entry name" value="Cystatin_sf"/>
</dbReference>
<comment type="caution">
    <text evidence="2">The sequence shown here is derived from an EMBL/GenBank/DDBJ whole genome shotgun (WGS) entry which is preliminary data.</text>
</comment>
<protein>
    <submittedName>
        <fullName evidence="2">Uncharacterized protein</fullName>
    </submittedName>
</protein>
<keyword evidence="1" id="KW-0812">Transmembrane</keyword>
<dbReference type="Gene3D" id="3.10.450.10">
    <property type="match status" value="1"/>
</dbReference>
<reference evidence="2 3" key="1">
    <citation type="journal article" date="2018" name="J. Allergy Clin. Immunol.">
        <title>High-quality assembly of Dermatophagoides pteronyssinus genome and transcriptome reveals a wide range of novel allergens.</title>
        <authorList>
            <person name="Liu X.Y."/>
            <person name="Yang K.Y."/>
            <person name="Wang M.Q."/>
            <person name="Kwok J.S."/>
            <person name="Zeng X."/>
            <person name="Yang Z."/>
            <person name="Xiao X.J."/>
            <person name="Lau C.P."/>
            <person name="Li Y."/>
            <person name="Huang Z.M."/>
            <person name="Ba J.G."/>
            <person name="Yim A.K."/>
            <person name="Ouyang C.Y."/>
            <person name="Ngai S.M."/>
            <person name="Chan T.F."/>
            <person name="Leung E.L."/>
            <person name="Liu L."/>
            <person name="Liu Z.G."/>
            <person name="Tsui S.K."/>
        </authorList>
    </citation>
    <scope>NUCLEOTIDE SEQUENCE [LARGE SCALE GENOMIC DNA]</scope>
    <source>
        <strain evidence="2">Derp</strain>
    </source>
</reference>
<sequence length="140" mass="15915">MHSKILFTNLMATSLMIIMAIYFDVTFADSSNEFKSVDLRDATFRKILKQIEPQITEKLNSTNVYLLETPISVQMKSGSKTSYKTTIIIGETDCKKDKNQQIDQCQLNGKSHSECKAEIDSNDGQKNSYKLTKLNCKKMT</sequence>
<organism evidence="2 3">
    <name type="scientific">Dermatophagoides pteronyssinus</name>
    <name type="common">European house dust mite</name>
    <dbReference type="NCBI Taxonomy" id="6956"/>
    <lineage>
        <taxon>Eukaryota</taxon>
        <taxon>Metazoa</taxon>
        <taxon>Ecdysozoa</taxon>
        <taxon>Arthropoda</taxon>
        <taxon>Chelicerata</taxon>
        <taxon>Arachnida</taxon>
        <taxon>Acari</taxon>
        <taxon>Acariformes</taxon>
        <taxon>Sarcoptiformes</taxon>
        <taxon>Astigmata</taxon>
        <taxon>Psoroptidia</taxon>
        <taxon>Analgoidea</taxon>
        <taxon>Pyroglyphidae</taxon>
        <taxon>Dermatophagoidinae</taxon>
        <taxon>Dermatophagoides</taxon>
    </lineage>
</organism>
<evidence type="ECO:0000313" key="3">
    <source>
        <dbReference type="Proteomes" id="UP000887458"/>
    </source>
</evidence>
<feature type="transmembrane region" description="Helical" evidence="1">
    <location>
        <begin position="6"/>
        <end position="25"/>
    </location>
</feature>
<name>A0ABQ8JVE1_DERPT</name>
<accession>A0ABQ8JVE1</accession>
<reference evidence="2 3" key="2">
    <citation type="journal article" date="2022" name="Mol. Biol. Evol.">
        <title>Comparative Genomics Reveals Insights into the Divergent Evolution of Astigmatic Mites and Household Pest Adaptations.</title>
        <authorList>
            <person name="Xiong Q."/>
            <person name="Wan A.T."/>
            <person name="Liu X."/>
            <person name="Fung C.S."/>
            <person name="Xiao X."/>
            <person name="Malainual N."/>
            <person name="Hou J."/>
            <person name="Wang L."/>
            <person name="Wang M."/>
            <person name="Yang K.Y."/>
            <person name="Cui Y."/>
            <person name="Leung E.L."/>
            <person name="Nong W."/>
            <person name="Shin S.K."/>
            <person name="Au S.W."/>
            <person name="Jeong K.Y."/>
            <person name="Chew F.T."/>
            <person name="Hui J.H."/>
            <person name="Leung T.F."/>
            <person name="Tungtrongchitr A."/>
            <person name="Zhong N."/>
            <person name="Liu Z."/>
            <person name="Tsui S.K."/>
        </authorList>
    </citation>
    <scope>NUCLEOTIDE SEQUENCE [LARGE SCALE GENOMIC DNA]</scope>
    <source>
        <strain evidence="2">Derp</strain>
    </source>
</reference>